<evidence type="ECO:0000259" key="18">
    <source>
        <dbReference type="PROSITE" id="PS50172"/>
    </source>
</evidence>
<dbReference type="Pfam" id="PF01068">
    <property type="entry name" value="DNA_ligase_A_M"/>
    <property type="match status" value="1"/>
</dbReference>
<organism evidence="19 20">
    <name type="scientific">Limulus polyphemus</name>
    <name type="common">Atlantic horseshoe crab</name>
    <dbReference type="NCBI Taxonomy" id="6850"/>
    <lineage>
        <taxon>Eukaryota</taxon>
        <taxon>Metazoa</taxon>
        <taxon>Ecdysozoa</taxon>
        <taxon>Arthropoda</taxon>
        <taxon>Chelicerata</taxon>
        <taxon>Merostomata</taxon>
        <taxon>Xiphosura</taxon>
        <taxon>Limulidae</taxon>
        <taxon>Limulus</taxon>
    </lineage>
</organism>
<evidence type="ECO:0000313" key="19">
    <source>
        <dbReference type="Proteomes" id="UP000694941"/>
    </source>
</evidence>
<dbReference type="CDD" id="cd17722">
    <property type="entry name" value="BRCT_DNA_ligase_IV_rpt1"/>
    <property type="match status" value="1"/>
</dbReference>
<dbReference type="RefSeq" id="XP_022243898.1">
    <property type="nucleotide sequence ID" value="XM_022388190.1"/>
</dbReference>
<dbReference type="InterPro" id="IPR029710">
    <property type="entry name" value="LIG4"/>
</dbReference>
<dbReference type="SUPFAM" id="SSF50249">
    <property type="entry name" value="Nucleic acid-binding proteins"/>
    <property type="match status" value="1"/>
</dbReference>
<evidence type="ECO:0000256" key="7">
    <source>
        <dbReference type="ARBA" id="ARBA00022741"/>
    </source>
</evidence>
<dbReference type="InterPro" id="IPR021536">
    <property type="entry name" value="DNA_ligase_IV_dom"/>
</dbReference>
<dbReference type="Pfam" id="PF04679">
    <property type="entry name" value="DNA_ligase_A_C"/>
    <property type="match status" value="1"/>
</dbReference>
<comment type="catalytic activity">
    <reaction evidence="14 15">
        <text>ATP + (deoxyribonucleotide)n-3'-hydroxyl + 5'-phospho-(deoxyribonucleotide)m = (deoxyribonucleotide)n+m + AMP + diphosphate.</text>
        <dbReference type="EC" id="6.5.1.1"/>
    </reaction>
</comment>
<evidence type="ECO:0000256" key="3">
    <source>
        <dbReference type="ARBA" id="ARBA00007572"/>
    </source>
</evidence>
<evidence type="ECO:0000256" key="8">
    <source>
        <dbReference type="ARBA" id="ARBA00022763"/>
    </source>
</evidence>
<gene>
    <name evidence="20" type="primary">LOC106461319</name>
</gene>
<evidence type="ECO:0000256" key="13">
    <source>
        <dbReference type="ARBA" id="ARBA00023242"/>
    </source>
</evidence>
<reference evidence="20" key="1">
    <citation type="submission" date="2025-08" db="UniProtKB">
        <authorList>
            <consortium name="RefSeq"/>
        </authorList>
    </citation>
    <scope>IDENTIFICATION</scope>
    <source>
        <tissue evidence="20">Muscle</tissue>
    </source>
</reference>
<comment type="subcellular location">
    <subcellularLocation>
        <location evidence="2">Nucleus</location>
    </subcellularLocation>
</comment>
<dbReference type="Pfam" id="PF04675">
    <property type="entry name" value="DNA_ligase_A_N"/>
    <property type="match status" value="1"/>
</dbReference>
<dbReference type="InterPro" id="IPR016059">
    <property type="entry name" value="DNA_ligase_ATP-dep_CS"/>
</dbReference>
<keyword evidence="6" id="KW-0677">Repeat</keyword>
<keyword evidence="11 15" id="KW-0233">DNA recombination</keyword>
<evidence type="ECO:0000256" key="5">
    <source>
        <dbReference type="ARBA" id="ARBA00022723"/>
    </source>
</evidence>
<protein>
    <recommendedName>
        <fullName evidence="15">DNA ligase</fullName>
        <ecNumber evidence="15">6.5.1.1</ecNumber>
    </recommendedName>
</protein>
<keyword evidence="13" id="KW-0539">Nucleus</keyword>
<keyword evidence="4 15" id="KW-0436">Ligase</keyword>
<evidence type="ECO:0000259" key="17">
    <source>
        <dbReference type="PROSITE" id="PS50160"/>
    </source>
</evidence>
<evidence type="ECO:0000256" key="11">
    <source>
        <dbReference type="ARBA" id="ARBA00023172"/>
    </source>
</evidence>
<dbReference type="PROSITE" id="PS50172">
    <property type="entry name" value="BRCT"/>
    <property type="match status" value="2"/>
</dbReference>
<comment type="cofactor">
    <cofactor evidence="1">
        <name>Mg(2+)</name>
        <dbReference type="ChEBI" id="CHEBI:18420"/>
    </cofactor>
</comment>
<feature type="domain" description="BRCT" evidence="18">
    <location>
        <begin position="626"/>
        <end position="715"/>
    </location>
</feature>
<evidence type="ECO:0000256" key="9">
    <source>
        <dbReference type="ARBA" id="ARBA00022840"/>
    </source>
</evidence>
<dbReference type="InterPro" id="IPR036420">
    <property type="entry name" value="BRCT_dom_sf"/>
</dbReference>
<keyword evidence="12 15" id="KW-0234">DNA repair</keyword>
<keyword evidence="10" id="KW-0460">Magnesium</keyword>
<dbReference type="Gene3D" id="3.40.50.10190">
    <property type="entry name" value="BRCT domain"/>
    <property type="match status" value="2"/>
</dbReference>
<dbReference type="GeneID" id="106461319"/>
<comment type="similarity">
    <text evidence="3 16">Belongs to the ATP-dependent DNA ligase family.</text>
</comment>
<dbReference type="InterPro" id="IPR000977">
    <property type="entry name" value="DNA_ligase_ATP-dep"/>
</dbReference>
<evidence type="ECO:0000256" key="12">
    <source>
        <dbReference type="ARBA" id="ARBA00023204"/>
    </source>
</evidence>
<dbReference type="InterPro" id="IPR012309">
    <property type="entry name" value="DNA_ligase_ATP-dep_C"/>
</dbReference>
<dbReference type="PROSITE" id="PS50160">
    <property type="entry name" value="DNA_LIGASE_A3"/>
    <property type="match status" value="1"/>
</dbReference>
<evidence type="ECO:0000313" key="20">
    <source>
        <dbReference type="RefSeq" id="XP_022243898.1"/>
    </source>
</evidence>
<dbReference type="SUPFAM" id="SSF117018">
    <property type="entry name" value="ATP-dependent DNA ligase DNA-binding domain"/>
    <property type="match status" value="1"/>
</dbReference>
<keyword evidence="7 15" id="KW-0547">Nucleotide-binding</keyword>
<dbReference type="SUPFAM" id="SSF52113">
    <property type="entry name" value="BRCT domain"/>
    <property type="match status" value="2"/>
</dbReference>
<keyword evidence="8 15" id="KW-0227">DNA damage</keyword>
<sequence length="886" mass="101856">MSTVAENFPFRDLCMFCEKVANQRGKDKKRKILSQLISEWRNRHKELHKDDKNTTDSFFPAMRLLLPQCERERAAYGMKEHFLAKILIKVQCLSEESEDSQKLLNYRAPKSAKDVAGDFASVAEFVFRKRCPPETSPSINLEEINKHFDDISINNVAKNKEEIKKTFRFLTHNISSRDLKWLIRMILKEMKLGISEQTVLNTFHPDAKELFDVTSSLAKVCDRLKEPSLRLHEIEISLFSPFRPMLAERADPSQVVKMMQHETFYIETKYDGERIQLHKNQNVYKYFSRSGNEYTKNFGSCPLEGTITPYICNSFKNSVKNCILDGEMVGYNTRLKCIGSKAENFDVKNLGPDNDYQPCLCVFDILLYNNKVLSNLSLRERLEYLKDVFEPVEGCIMHATREEASTDARKGGWMKVKPEYVPDLMNDLDLVILGGYFGEGRRRGIISHFLLGLAVPGSCKEGKPQVFHSFTKVGSGYSICELYELVNKLNNHWQVYDKKNPPVSIVLASGHKEKPDLWVEPSKSYIVQVKATEIIKSDRFKTGCTLRFPRVEKVRYDKPWFQCMTLSELEDLKQQAQGKLAFQHLVGNESGETEPSPKKRRVPQRTDRICTIAPQFQPADVSGVKPVSAIFSGKQMCVVIGLPEHSKQNLEKLIVEYGGSVVQNPDVDTFCVITSKVNLRVKNIISMNRYDVVRAEWLLRCVEEKQFIPWTPFDLWSMREATQEQIAERYDSYGDSYTEETTVENLRKVFDNIPEEIWKSHIPDPKSIADLEFDIFPAVSSYGLFRTFRIYIDNKAEIGEMGTVIPDHPLELVALKLRLHGGTICSSVDSETTHVVVHNSDTGRVARFKEVNRERTSGGKFHLVTEEWVEGSIQKNRILTEKHFFP</sequence>
<dbReference type="PANTHER" id="PTHR45997">
    <property type="entry name" value="DNA LIGASE 4"/>
    <property type="match status" value="1"/>
</dbReference>
<dbReference type="EC" id="6.5.1.1" evidence="15"/>
<keyword evidence="9 15" id="KW-0067">ATP-binding</keyword>
<dbReference type="Gene3D" id="2.40.50.140">
    <property type="entry name" value="Nucleic acid-binding proteins"/>
    <property type="match status" value="1"/>
</dbReference>
<dbReference type="NCBIfam" id="TIGR00574">
    <property type="entry name" value="dnl1"/>
    <property type="match status" value="1"/>
</dbReference>
<proteinExistence type="inferred from homology"/>
<evidence type="ECO:0000256" key="1">
    <source>
        <dbReference type="ARBA" id="ARBA00001946"/>
    </source>
</evidence>
<dbReference type="Pfam" id="PF16589">
    <property type="entry name" value="BRCT_2"/>
    <property type="match status" value="1"/>
</dbReference>
<evidence type="ECO:0000256" key="16">
    <source>
        <dbReference type="RuleBase" id="RU004196"/>
    </source>
</evidence>
<dbReference type="InterPro" id="IPR012310">
    <property type="entry name" value="DNA_ligase_ATP-dep_cent"/>
</dbReference>
<evidence type="ECO:0000256" key="6">
    <source>
        <dbReference type="ARBA" id="ARBA00022737"/>
    </source>
</evidence>
<dbReference type="InterPro" id="IPR001357">
    <property type="entry name" value="BRCT_dom"/>
</dbReference>
<dbReference type="PROSITE" id="PS00697">
    <property type="entry name" value="DNA_LIGASE_A1"/>
    <property type="match status" value="1"/>
</dbReference>
<dbReference type="Gene3D" id="3.30.470.30">
    <property type="entry name" value="DNA ligase/mRNA capping enzyme"/>
    <property type="match status" value="1"/>
</dbReference>
<dbReference type="InterPro" id="IPR012308">
    <property type="entry name" value="DNA_ligase_ATP-dep_N"/>
</dbReference>
<keyword evidence="5" id="KW-0479">Metal-binding</keyword>
<evidence type="ECO:0000256" key="4">
    <source>
        <dbReference type="ARBA" id="ARBA00022598"/>
    </source>
</evidence>
<feature type="domain" description="BRCT" evidence="18">
    <location>
        <begin position="780"/>
        <end position="886"/>
    </location>
</feature>
<accession>A0ABM1SJU2</accession>
<keyword evidence="19" id="KW-1185">Reference proteome</keyword>
<dbReference type="InterPro" id="IPR044125">
    <property type="entry name" value="Adenylation_DNA_ligase_IV"/>
</dbReference>
<evidence type="ECO:0000256" key="10">
    <source>
        <dbReference type="ARBA" id="ARBA00022842"/>
    </source>
</evidence>
<dbReference type="SUPFAM" id="SSF56091">
    <property type="entry name" value="DNA ligase/mRNA capping enzyme, catalytic domain"/>
    <property type="match status" value="1"/>
</dbReference>
<dbReference type="Gene3D" id="1.10.3260.10">
    <property type="entry name" value="DNA ligase, ATP-dependent, N-terminal domain"/>
    <property type="match status" value="1"/>
</dbReference>
<evidence type="ECO:0000256" key="14">
    <source>
        <dbReference type="ARBA" id="ARBA00034003"/>
    </source>
</evidence>
<dbReference type="InterPro" id="IPR036599">
    <property type="entry name" value="DNA_ligase_N_sf"/>
</dbReference>
<dbReference type="SMART" id="SM00292">
    <property type="entry name" value="BRCT"/>
    <property type="match status" value="2"/>
</dbReference>
<feature type="domain" description="ATP-dependent DNA ligase family profile" evidence="17">
    <location>
        <begin position="388"/>
        <end position="455"/>
    </location>
</feature>
<dbReference type="PANTHER" id="PTHR45997:SF1">
    <property type="entry name" value="DNA LIGASE 4"/>
    <property type="match status" value="1"/>
</dbReference>
<dbReference type="Proteomes" id="UP000694941">
    <property type="component" value="Unplaced"/>
</dbReference>
<evidence type="ECO:0000256" key="2">
    <source>
        <dbReference type="ARBA" id="ARBA00004123"/>
    </source>
</evidence>
<name>A0ABM1SJU2_LIMPO</name>
<dbReference type="CDD" id="cd07968">
    <property type="entry name" value="OBF_DNA_ligase_IV"/>
    <property type="match status" value="1"/>
</dbReference>
<dbReference type="CDD" id="cd07903">
    <property type="entry name" value="Adenylation_DNA_ligase_IV"/>
    <property type="match status" value="1"/>
</dbReference>
<dbReference type="InterPro" id="IPR012340">
    <property type="entry name" value="NA-bd_OB-fold"/>
</dbReference>
<evidence type="ECO:0000256" key="15">
    <source>
        <dbReference type="RuleBase" id="RU000617"/>
    </source>
</evidence>
<dbReference type="Pfam" id="PF11411">
    <property type="entry name" value="DNA_ligase_IV"/>
    <property type="match status" value="1"/>
</dbReference>